<keyword evidence="6" id="KW-1185">Reference proteome</keyword>
<dbReference type="SUPFAM" id="SSF46689">
    <property type="entry name" value="Homeodomain-like"/>
    <property type="match status" value="1"/>
</dbReference>
<keyword evidence="3" id="KW-0804">Transcription</keyword>
<dbReference type="GO" id="GO:0000976">
    <property type="term" value="F:transcription cis-regulatory region binding"/>
    <property type="evidence" value="ECO:0007669"/>
    <property type="project" value="TreeGrafter"/>
</dbReference>
<gene>
    <name evidence="5" type="ORF">DES41_11822</name>
</gene>
<dbReference type="Pfam" id="PF12625">
    <property type="entry name" value="Arabinose_bd"/>
    <property type="match status" value="1"/>
</dbReference>
<dbReference type="InterPro" id="IPR009057">
    <property type="entry name" value="Homeodomain-like_sf"/>
</dbReference>
<evidence type="ECO:0000259" key="4">
    <source>
        <dbReference type="PROSITE" id="PS01124"/>
    </source>
</evidence>
<organism evidence="5 6">
    <name type="scientific">Pseudorhodoferax soli</name>
    <dbReference type="NCBI Taxonomy" id="545864"/>
    <lineage>
        <taxon>Bacteria</taxon>
        <taxon>Pseudomonadati</taxon>
        <taxon>Pseudomonadota</taxon>
        <taxon>Betaproteobacteria</taxon>
        <taxon>Burkholderiales</taxon>
        <taxon>Comamonadaceae</taxon>
    </lineage>
</organism>
<dbReference type="PRINTS" id="PR00032">
    <property type="entry name" value="HTHARAC"/>
</dbReference>
<evidence type="ECO:0000256" key="3">
    <source>
        <dbReference type="ARBA" id="ARBA00023163"/>
    </source>
</evidence>
<reference evidence="5 6" key="1">
    <citation type="submission" date="2018-07" db="EMBL/GenBank/DDBJ databases">
        <title>Genomic Encyclopedia of Type Strains, Phase IV (KMG-IV): sequencing the most valuable type-strain genomes for metagenomic binning, comparative biology and taxonomic classification.</title>
        <authorList>
            <person name="Goeker M."/>
        </authorList>
    </citation>
    <scope>NUCLEOTIDE SEQUENCE [LARGE SCALE GENOMIC DNA]</scope>
    <source>
        <strain evidence="5 6">DSM 21634</strain>
    </source>
</reference>
<evidence type="ECO:0000256" key="1">
    <source>
        <dbReference type="ARBA" id="ARBA00023015"/>
    </source>
</evidence>
<dbReference type="InterPro" id="IPR020449">
    <property type="entry name" value="Tscrpt_reg_AraC-type_HTH"/>
</dbReference>
<dbReference type="Proteomes" id="UP000252884">
    <property type="component" value="Unassembled WGS sequence"/>
</dbReference>
<dbReference type="PANTHER" id="PTHR47894:SF1">
    <property type="entry name" value="HTH-TYPE TRANSCRIPTIONAL REGULATOR VQSM"/>
    <property type="match status" value="1"/>
</dbReference>
<dbReference type="PANTHER" id="PTHR47894">
    <property type="entry name" value="HTH-TYPE TRANSCRIPTIONAL REGULATOR GADX"/>
    <property type="match status" value="1"/>
</dbReference>
<evidence type="ECO:0000313" key="6">
    <source>
        <dbReference type="Proteomes" id="UP000252884"/>
    </source>
</evidence>
<name>A0A368X8U3_9BURK</name>
<dbReference type="SMART" id="SM00342">
    <property type="entry name" value="HTH_ARAC"/>
    <property type="match status" value="1"/>
</dbReference>
<keyword evidence="1" id="KW-0805">Transcription regulation</keyword>
<dbReference type="PROSITE" id="PS01124">
    <property type="entry name" value="HTH_ARAC_FAMILY_2"/>
    <property type="match status" value="1"/>
</dbReference>
<dbReference type="EMBL" id="QPJK01000018">
    <property type="protein sequence ID" value="RCW63626.1"/>
    <property type="molecule type" value="Genomic_DNA"/>
</dbReference>
<dbReference type="Pfam" id="PF12833">
    <property type="entry name" value="HTH_18"/>
    <property type="match status" value="1"/>
</dbReference>
<proteinExistence type="predicted"/>
<feature type="domain" description="HTH araC/xylS-type" evidence="4">
    <location>
        <begin position="227"/>
        <end position="324"/>
    </location>
</feature>
<dbReference type="RefSeq" id="WP_211333163.1">
    <property type="nucleotide sequence ID" value="NZ_QPJK01000018.1"/>
</dbReference>
<protein>
    <submittedName>
        <fullName evidence="5">AraC-like DNA-binding protein</fullName>
    </submittedName>
</protein>
<dbReference type="GO" id="GO:0005829">
    <property type="term" value="C:cytosol"/>
    <property type="evidence" value="ECO:0007669"/>
    <property type="project" value="TreeGrafter"/>
</dbReference>
<dbReference type="InterPro" id="IPR032687">
    <property type="entry name" value="AraC-type_N"/>
</dbReference>
<comment type="caution">
    <text evidence="5">The sequence shown here is derived from an EMBL/GenBank/DDBJ whole genome shotgun (WGS) entry which is preliminary data.</text>
</comment>
<dbReference type="Gene3D" id="1.10.10.60">
    <property type="entry name" value="Homeodomain-like"/>
    <property type="match status" value="1"/>
</dbReference>
<evidence type="ECO:0000313" key="5">
    <source>
        <dbReference type="EMBL" id="RCW63626.1"/>
    </source>
</evidence>
<accession>A0A368X8U3</accession>
<dbReference type="GO" id="GO:0003700">
    <property type="term" value="F:DNA-binding transcription factor activity"/>
    <property type="evidence" value="ECO:0007669"/>
    <property type="project" value="InterPro"/>
</dbReference>
<evidence type="ECO:0000256" key="2">
    <source>
        <dbReference type="ARBA" id="ARBA00023125"/>
    </source>
</evidence>
<dbReference type="InterPro" id="IPR018060">
    <property type="entry name" value="HTH_AraC"/>
</dbReference>
<dbReference type="AlphaFoldDB" id="A0A368X8U3"/>
<sequence>MAFIRAIVLAYAKAGKDATHALRSGGLVRSQVDDPMARVTAEQMESICHFAMRELDDEALGWFSRTLPWGTNGMLCRAALPSPTLGVALKRWCRHHGLMVDAIAMRISVRNALVTVEVEERKDLGEQREFALVSMLRSVHGVACWLVDSRIALRSAAFPYPPPEHSAAYSCMFGAGLCFDEKQASIRFDAHCLGMRVVRDDADLRQMLKRPLPLLVHQYPRVRLVGRQVRNLLRAHTSKSLAASDLASKLNLSVRSLHRHLAEEGFSLQAIKNDVRRDAAIASLAHNGRPLKQVAGSVGFQNEASFNRAFREWTGQTPTAYRRGLDGTAAAGGRLAHGRLAEATRLSN</sequence>
<keyword evidence="2 5" id="KW-0238">DNA-binding</keyword>